<feature type="region of interest" description="Disordered" evidence="1">
    <location>
        <begin position="1"/>
        <end position="63"/>
    </location>
</feature>
<keyword evidence="3" id="KW-1185">Reference proteome</keyword>
<proteinExistence type="predicted"/>
<evidence type="ECO:0000256" key="1">
    <source>
        <dbReference type="SAM" id="MobiDB-lite"/>
    </source>
</evidence>
<sequence>MGENAAKELAAGAGSEEDALRAVAQPSEHTPSLYLSRPHPGGGMRSAERGTGRPTSGAYRSKNRWFPSPATTVYLFVTEPGFLV</sequence>
<reference evidence="2 3" key="1">
    <citation type="submission" date="2017-06" db="EMBL/GenBank/DDBJ databases">
        <authorList>
            <person name="Kim H.J."/>
            <person name="Triplett B.A."/>
        </authorList>
    </citation>
    <scope>NUCLEOTIDE SEQUENCE [LARGE SCALE GENOMIC DNA]</scope>
    <source>
        <strain evidence="2 3">DSM 44715</strain>
    </source>
</reference>
<evidence type="ECO:0000313" key="2">
    <source>
        <dbReference type="EMBL" id="SNT61974.1"/>
    </source>
</evidence>
<accession>A0A239P5P0</accession>
<evidence type="ECO:0000313" key="3">
    <source>
        <dbReference type="Proteomes" id="UP000198318"/>
    </source>
</evidence>
<protein>
    <submittedName>
        <fullName evidence="2">Uncharacterized protein</fullName>
    </submittedName>
</protein>
<organism evidence="2 3">
    <name type="scientific">Actinomadura meyerae</name>
    <dbReference type="NCBI Taxonomy" id="240840"/>
    <lineage>
        <taxon>Bacteria</taxon>
        <taxon>Bacillati</taxon>
        <taxon>Actinomycetota</taxon>
        <taxon>Actinomycetes</taxon>
        <taxon>Streptosporangiales</taxon>
        <taxon>Thermomonosporaceae</taxon>
        <taxon>Actinomadura</taxon>
    </lineage>
</organism>
<gene>
    <name evidence="2" type="ORF">SAMN05443665_106718</name>
</gene>
<name>A0A239P5P0_9ACTN</name>
<dbReference type="EMBL" id="FZOR01000067">
    <property type="protein sequence ID" value="SNT61974.1"/>
    <property type="molecule type" value="Genomic_DNA"/>
</dbReference>
<dbReference type="AlphaFoldDB" id="A0A239P5P0"/>
<dbReference type="Proteomes" id="UP000198318">
    <property type="component" value="Unassembled WGS sequence"/>
</dbReference>